<evidence type="ECO:0000313" key="1">
    <source>
        <dbReference type="EMBL" id="SCE97775.1"/>
    </source>
</evidence>
<accession>A0A1C4WNH2</accession>
<sequence>MHPVHAVVDAGGEPWPRVRDVLERHCHRCPPGYVVELLTEDPAVPGELGAWCAAGGGELLAADEAAVPAMFRIRTVGHPRNQWNPEDR</sequence>
<proteinExistence type="predicted"/>
<dbReference type="EMBL" id="LT607411">
    <property type="protein sequence ID" value="SCE97775.1"/>
    <property type="molecule type" value="Genomic_DNA"/>
</dbReference>
<dbReference type="GO" id="GO:0016740">
    <property type="term" value="F:transferase activity"/>
    <property type="evidence" value="ECO:0007669"/>
    <property type="project" value="UniProtKB-KW"/>
</dbReference>
<name>A0A1C4WNH2_MICVI</name>
<dbReference type="Gene3D" id="3.30.110.40">
    <property type="entry name" value="TusA-like domain"/>
    <property type="match status" value="1"/>
</dbReference>
<keyword evidence="2" id="KW-1185">Reference proteome</keyword>
<dbReference type="RefSeq" id="WP_157744410.1">
    <property type="nucleotide sequence ID" value="NZ_LT607411.1"/>
</dbReference>
<organism evidence="1 2">
    <name type="scientific">Micromonospora viridifaciens</name>
    <dbReference type="NCBI Taxonomy" id="1881"/>
    <lineage>
        <taxon>Bacteria</taxon>
        <taxon>Bacillati</taxon>
        <taxon>Actinomycetota</taxon>
        <taxon>Actinomycetes</taxon>
        <taxon>Micromonosporales</taxon>
        <taxon>Micromonosporaceae</taxon>
        <taxon>Micromonospora</taxon>
    </lineage>
</organism>
<dbReference type="AlphaFoldDB" id="A0A1C4WNH2"/>
<keyword evidence="1" id="KW-0808">Transferase</keyword>
<gene>
    <name evidence="1" type="ORF">GA0074695_2622</name>
</gene>
<protein>
    <submittedName>
        <fullName evidence="1">TusA-related sulfurtransferase</fullName>
    </submittedName>
</protein>
<reference evidence="2" key="1">
    <citation type="submission" date="2016-06" db="EMBL/GenBank/DDBJ databases">
        <authorList>
            <person name="Varghese N."/>
            <person name="Submissions Spin"/>
        </authorList>
    </citation>
    <scope>NUCLEOTIDE SEQUENCE [LARGE SCALE GENOMIC DNA]</scope>
    <source>
        <strain evidence="2">DSM 43909</strain>
    </source>
</reference>
<evidence type="ECO:0000313" key="2">
    <source>
        <dbReference type="Proteomes" id="UP000198242"/>
    </source>
</evidence>
<dbReference type="InterPro" id="IPR036868">
    <property type="entry name" value="TusA-like_sf"/>
</dbReference>
<dbReference type="Proteomes" id="UP000198242">
    <property type="component" value="Chromosome I"/>
</dbReference>